<dbReference type="EMBL" id="JAGIOH010000001">
    <property type="protein sequence ID" value="MBP2400798.1"/>
    <property type="molecule type" value="Genomic_DNA"/>
</dbReference>
<proteinExistence type="predicted"/>
<protein>
    <submittedName>
        <fullName evidence="1">Uncharacterized protein</fullName>
    </submittedName>
</protein>
<gene>
    <name evidence="1" type="ORF">JO379_000267</name>
</gene>
<organism evidence="1 2">
    <name type="scientific">Streptomyces syringium</name>
    <dbReference type="NCBI Taxonomy" id="76729"/>
    <lineage>
        <taxon>Bacteria</taxon>
        <taxon>Bacillati</taxon>
        <taxon>Actinomycetota</taxon>
        <taxon>Actinomycetes</taxon>
        <taxon>Kitasatosporales</taxon>
        <taxon>Streptomycetaceae</taxon>
        <taxon>Streptomyces</taxon>
    </lineage>
</organism>
<comment type="caution">
    <text evidence="1">The sequence shown here is derived from an EMBL/GenBank/DDBJ whole genome shotgun (WGS) entry which is preliminary data.</text>
</comment>
<name>A0ABS4XYL0_9ACTN</name>
<accession>A0ABS4XYL0</accession>
<sequence length="75" mass="8122">MHKAYISATGTLLPGPPISNDAIDAYRGIAGEPNAVLRKSPLYDRGITYRNYGIKTKQESQVSLAGSLPRPYGML</sequence>
<keyword evidence="2" id="KW-1185">Reference proteome</keyword>
<evidence type="ECO:0000313" key="2">
    <source>
        <dbReference type="Proteomes" id="UP001519291"/>
    </source>
</evidence>
<evidence type="ECO:0000313" key="1">
    <source>
        <dbReference type="EMBL" id="MBP2400798.1"/>
    </source>
</evidence>
<dbReference type="Proteomes" id="UP001519291">
    <property type="component" value="Unassembled WGS sequence"/>
</dbReference>
<reference evidence="1 2" key="1">
    <citation type="submission" date="2021-03" db="EMBL/GenBank/DDBJ databases">
        <title>Sequencing the genomes of 1000 actinobacteria strains.</title>
        <authorList>
            <person name="Klenk H.-P."/>
        </authorList>
    </citation>
    <scope>NUCLEOTIDE SEQUENCE [LARGE SCALE GENOMIC DNA]</scope>
    <source>
        <strain evidence="1 2">DSM 41480</strain>
    </source>
</reference>